<sequence>MENGNRNRPTGGTIGLMAAVRWLGAVAWAGSWYLMYLEITRWHHVRPDLTFNKELLAHDGVEPRPGLPLLLLYVTAVVAPVATVATAVAGDRRRR</sequence>
<keyword evidence="1" id="KW-1133">Transmembrane helix</keyword>
<keyword evidence="3" id="KW-1185">Reference proteome</keyword>
<dbReference type="Proteomes" id="UP000007809">
    <property type="component" value="Chromosome"/>
</dbReference>
<feature type="transmembrane region" description="Helical" evidence="1">
    <location>
        <begin position="12"/>
        <end position="35"/>
    </location>
</feature>
<dbReference type="HOGENOM" id="CLU_2370717_0_0_11"/>
<accession>F4CJT6</accession>
<dbReference type="AlphaFoldDB" id="F4CJT6"/>
<keyword evidence="1" id="KW-0812">Transmembrane</keyword>
<feature type="transmembrane region" description="Helical" evidence="1">
    <location>
        <begin position="70"/>
        <end position="90"/>
    </location>
</feature>
<organism evidence="2 3">
    <name type="scientific">Pseudonocardia dioxanivorans (strain ATCC 55486 / DSM 44775 / JCM 13855 / CB1190)</name>
    <dbReference type="NCBI Taxonomy" id="675635"/>
    <lineage>
        <taxon>Bacteria</taxon>
        <taxon>Bacillati</taxon>
        <taxon>Actinomycetota</taxon>
        <taxon>Actinomycetes</taxon>
        <taxon>Pseudonocardiales</taxon>
        <taxon>Pseudonocardiaceae</taxon>
        <taxon>Pseudonocardia</taxon>
    </lineage>
</organism>
<name>F4CJT6_PSEUX</name>
<evidence type="ECO:0000313" key="3">
    <source>
        <dbReference type="Proteomes" id="UP000007809"/>
    </source>
</evidence>
<protein>
    <submittedName>
        <fullName evidence="2">Uncharacterized protein</fullName>
    </submittedName>
</protein>
<gene>
    <name evidence="2" type="ordered locus">Psed_4815</name>
</gene>
<keyword evidence="1" id="KW-0472">Membrane</keyword>
<reference evidence="2 3" key="1">
    <citation type="journal article" date="2011" name="J. Bacteriol.">
        <title>Genome sequence of the 1,4-dioxane-degrading Pseudonocardia dioxanivorans strain CB1190.</title>
        <authorList>
            <person name="Sales C.M."/>
            <person name="Mahendra S."/>
            <person name="Grostern A."/>
            <person name="Parales R.E."/>
            <person name="Goodwin L.A."/>
            <person name="Woyke T."/>
            <person name="Nolan M."/>
            <person name="Lapidus A."/>
            <person name="Chertkov O."/>
            <person name="Ovchinnikova G."/>
            <person name="Sczyrba A."/>
            <person name="Alvarez-Cohen L."/>
        </authorList>
    </citation>
    <scope>NUCLEOTIDE SEQUENCE [LARGE SCALE GENOMIC DNA]</scope>
    <source>
        <strain evidence="3">ATCC 55486 / DSM 44775 / JCM 13855 / CB1190</strain>
    </source>
</reference>
<proteinExistence type="predicted"/>
<evidence type="ECO:0000313" key="2">
    <source>
        <dbReference type="EMBL" id="AEA26961.1"/>
    </source>
</evidence>
<evidence type="ECO:0000256" key="1">
    <source>
        <dbReference type="SAM" id="Phobius"/>
    </source>
</evidence>
<dbReference type="EMBL" id="CP002593">
    <property type="protein sequence ID" value="AEA26961.1"/>
    <property type="molecule type" value="Genomic_DNA"/>
</dbReference>
<dbReference type="eggNOG" id="ENOG502ZWQ8">
    <property type="taxonomic scope" value="Bacteria"/>
</dbReference>
<dbReference type="KEGG" id="pdx:Psed_4815"/>
<dbReference type="STRING" id="675635.Psed_4815"/>